<accession>A0A2P5ET69</accession>
<comment type="caution">
    <text evidence="1">The sequence shown here is derived from an EMBL/GenBank/DDBJ whole genome shotgun (WGS) entry which is preliminary data.</text>
</comment>
<evidence type="ECO:0000313" key="2">
    <source>
        <dbReference type="Proteomes" id="UP000237000"/>
    </source>
</evidence>
<proteinExistence type="predicted"/>
<dbReference type="InParanoid" id="A0A2P5ET69"/>
<evidence type="ECO:0000313" key="1">
    <source>
        <dbReference type="EMBL" id="PON88717.1"/>
    </source>
</evidence>
<keyword evidence="2" id="KW-1185">Reference proteome</keyword>
<reference evidence="2" key="1">
    <citation type="submission" date="2016-06" db="EMBL/GenBank/DDBJ databases">
        <title>Parallel loss of symbiosis genes in relatives of nitrogen-fixing non-legume Parasponia.</title>
        <authorList>
            <person name="Van Velzen R."/>
            <person name="Holmer R."/>
            <person name="Bu F."/>
            <person name="Rutten L."/>
            <person name="Van Zeijl A."/>
            <person name="Liu W."/>
            <person name="Santuari L."/>
            <person name="Cao Q."/>
            <person name="Sharma T."/>
            <person name="Shen D."/>
            <person name="Roswanjaya Y."/>
            <person name="Wardhani T."/>
            <person name="Kalhor M.S."/>
            <person name="Jansen J."/>
            <person name="Van den Hoogen J."/>
            <person name="Gungor B."/>
            <person name="Hartog M."/>
            <person name="Hontelez J."/>
            <person name="Verver J."/>
            <person name="Yang W.-C."/>
            <person name="Schijlen E."/>
            <person name="Repin R."/>
            <person name="Schilthuizen M."/>
            <person name="Schranz E."/>
            <person name="Heidstra R."/>
            <person name="Miyata K."/>
            <person name="Fedorova E."/>
            <person name="Kohlen W."/>
            <person name="Bisseling T."/>
            <person name="Smit S."/>
            <person name="Geurts R."/>
        </authorList>
    </citation>
    <scope>NUCLEOTIDE SEQUENCE [LARGE SCALE GENOMIC DNA]</scope>
    <source>
        <strain evidence="2">cv. RG33-2</strain>
    </source>
</reference>
<name>A0A2P5ET69_TREOI</name>
<gene>
    <name evidence="1" type="ORF">TorRG33x02_154230</name>
</gene>
<organism evidence="1 2">
    <name type="scientific">Trema orientale</name>
    <name type="common">Charcoal tree</name>
    <name type="synonym">Celtis orientalis</name>
    <dbReference type="NCBI Taxonomy" id="63057"/>
    <lineage>
        <taxon>Eukaryota</taxon>
        <taxon>Viridiplantae</taxon>
        <taxon>Streptophyta</taxon>
        <taxon>Embryophyta</taxon>
        <taxon>Tracheophyta</taxon>
        <taxon>Spermatophyta</taxon>
        <taxon>Magnoliopsida</taxon>
        <taxon>eudicotyledons</taxon>
        <taxon>Gunneridae</taxon>
        <taxon>Pentapetalae</taxon>
        <taxon>rosids</taxon>
        <taxon>fabids</taxon>
        <taxon>Rosales</taxon>
        <taxon>Cannabaceae</taxon>
        <taxon>Trema</taxon>
    </lineage>
</organism>
<protein>
    <submittedName>
        <fullName evidence="1">Uncharacterized protein</fullName>
    </submittedName>
</protein>
<dbReference type="Proteomes" id="UP000237000">
    <property type="component" value="Unassembled WGS sequence"/>
</dbReference>
<dbReference type="EMBL" id="JXTC01000102">
    <property type="protein sequence ID" value="PON88717.1"/>
    <property type="molecule type" value="Genomic_DNA"/>
</dbReference>
<dbReference type="AlphaFoldDB" id="A0A2P5ET69"/>
<sequence length="85" mass="9983">MPTTCRLNMCWEICTSEDEAASFSSIKNSFSQFYYVFYFLKRCKCPQEEERDEYYKNIAASFVAVALLSLSTTTKNIKESVHFYQ</sequence>